<comment type="similarity">
    <text evidence="1">Belongs to the transferase hexapeptide repeat family.</text>
</comment>
<dbReference type="PROSITE" id="PS00101">
    <property type="entry name" value="HEXAPEP_TRANSFERASES"/>
    <property type="match status" value="1"/>
</dbReference>
<evidence type="ECO:0000256" key="2">
    <source>
        <dbReference type="ARBA" id="ARBA00022605"/>
    </source>
</evidence>
<dbReference type="PANTHER" id="PTHR43300:SF10">
    <property type="entry name" value="2,3,4,5-TETRAHYDROPYRIDINE-2,6-DICARBOXYLATE N-ACETYLTRANSFERASE"/>
    <property type="match status" value="1"/>
</dbReference>
<keyword evidence="4" id="KW-0677">Repeat</keyword>
<dbReference type="GO" id="GO:0016746">
    <property type="term" value="F:acyltransferase activity"/>
    <property type="evidence" value="ECO:0007669"/>
    <property type="project" value="UniProtKB-KW"/>
</dbReference>
<protein>
    <submittedName>
        <fullName evidence="9">2,3,4,5-tetrahydropyridine-2,6-dicarboxylate N-succinyltransferase</fullName>
    </submittedName>
</protein>
<evidence type="ECO:0000256" key="7">
    <source>
        <dbReference type="ARBA" id="ARBA00023315"/>
    </source>
</evidence>
<evidence type="ECO:0000256" key="5">
    <source>
        <dbReference type="ARBA" id="ARBA00022915"/>
    </source>
</evidence>
<dbReference type="GO" id="GO:0009085">
    <property type="term" value="P:lysine biosynthetic process"/>
    <property type="evidence" value="ECO:0007669"/>
    <property type="project" value="UniProtKB-KW"/>
</dbReference>
<dbReference type="GO" id="GO:0019877">
    <property type="term" value="P:diaminopimelate biosynthetic process"/>
    <property type="evidence" value="ECO:0007669"/>
    <property type="project" value="UniProtKB-KW"/>
</dbReference>
<dbReference type="Pfam" id="PF14805">
    <property type="entry name" value="THDPS_N_2"/>
    <property type="match status" value="1"/>
</dbReference>
<keyword evidence="2" id="KW-0028">Amino-acid biosynthesis</keyword>
<dbReference type="InterPro" id="IPR018357">
    <property type="entry name" value="Hexapep_transf_CS"/>
</dbReference>
<evidence type="ECO:0000256" key="3">
    <source>
        <dbReference type="ARBA" id="ARBA00022679"/>
    </source>
</evidence>
<organism evidence="9 10">
    <name type="scientific">Rhodothermus profundi</name>
    <dbReference type="NCBI Taxonomy" id="633813"/>
    <lineage>
        <taxon>Bacteria</taxon>
        <taxon>Pseudomonadati</taxon>
        <taxon>Rhodothermota</taxon>
        <taxon>Rhodothermia</taxon>
        <taxon>Rhodothermales</taxon>
        <taxon>Rhodothermaceae</taxon>
        <taxon>Rhodothermus</taxon>
    </lineage>
</organism>
<dbReference type="NCBIfam" id="NF008808">
    <property type="entry name" value="PRK11830.1"/>
    <property type="match status" value="1"/>
</dbReference>
<dbReference type="InterPro" id="IPR037133">
    <property type="entry name" value="THP_succinylTrfase_N_sf"/>
</dbReference>
<keyword evidence="10" id="KW-1185">Reference proteome</keyword>
<evidence type="ECO:0000256" key="4">
    <source>
        <dbReference type="ARBA" id="ARBA00022737"/>
    </source>
</evidence>
<dbReference type="AlphaFoldDB" id="A0A1M6V742"/>
<dbReference type="InterPro" id="IPR050179">
    <property type="entry name" value="Trans_hexapeptide_repeat"/>
</dbReference>
<dbReference type="Gene3D" id="1.10.166.10">
    <property type="entry name" value="Tetrahydrodipicolinate-N-succinyltransferase, N-terminal domain"/>
    <property type="match status" value="1"/>
</dbReference>
<dbReference type="InterPro" id="IPR001451">
    <property type="entry name" value="Hexapep"/>
</dbReference>
<keyword evidence="3 9" id="KW-0808">Transferase</keyword>
<gene>
    <name evidence="9" type="ORF">SAMN04488087_1923</name>
</gene>
<dbReference type="CDD" id="cd03350">
    <property type="entry name" value="LbH_THP_succinylT"/>
    <property type="match status" value="1"/>
</dbReference>
<sequence>MRQTLEAMQTELYATLRQRIEALATQPTESLDERAAREAFDELLEGLNQGTIRAATPAEDGRWITHPWVKQGILLGFRIGRLVDYSTERFPFFDKDTYPLKPITLADRIRVVPGGSSIRTGAYLAPGVVCMPPMYVNVGAYVDEGTMIDSHALVGSCAQIGKRVHLSAAVQIGGVLEPVGARPVIIEDDVFVGGGCGIYEGCLIRKGAVLAPGVILTGSTKLYDLVHERILAPPPGEPLEVPPYAVVVPGARAVRSPFGEAHGLSLYTPVIVKYRDARTNAATALEETLR</sequence>
<evidence type="ECO:0000313" key="10">
    <source>
        <dbReference type="Proteomes" id="UP000185812"/>
    </source>
</evidence>
<proteinExistence type="inferred from homology"/>
<evidence type="ECO:0000256" key="6">
    <source>
        <dbReference type="ARBA" id="ARBA00023154"/>
    </source>
</evidence>
<dbReference type="PANTHER" id="PTHR43300">
    <property type="entry name" value="ACETYLTRANSFERASE"/>
    <property type="match status" value="1"/>
</dbReference>
<reference evidence="10" key="1">
    <citation type="submission" date="2016-11" db="EMBL/GenBank/DDBJ databases">
        <authorList>
            <person name="Varghese N."/>
            <person name="Submissions S."/>
        </authorList>
    </citation>
    <scope>NUCLEOTIDE SEQUENCE [LARGE SCALE GENOMIC DNA]</scope>
    <source>
        <strain evidence="10">DSM 22212</strain>
    </source>
</reference>
<dbReference type="InterPro" id="IPR023180">
    <property type="entry name" value="THP_succinylTrfase_dom1"/>
</dbReference>
<dbReference type="InterPro" id="IPR011004">
    <property type="entry name" value="Trimer_LpxA-like_sf"/>
</dbReference>
<evidence type="ECO:0000259" key="8">
    <source>
        <dbReference type="Pfam" id="PF14805"/>
    </source>
</evidence>
<dbReference type="Gene3D" id="2.160.10.10">
    <property type="entry name" value="Hexapeptide repeat proteins"/>
    <property type="match status" value="1"/>
</dbReference>
<dbReference type="Pfam" id="PF14602">
    <property type="entry name" value="Hexapep_2"/>
    <property type="match status" value="1"/>
</dbReference>
<dbReference type="EMBL" id="FRAU01000006">
    <property type="protein sequence ID" value="SHK77225.1"/>
    <property type="molecule type" value="Genomic_DNA"/>
</dbReference>
<evidence type="ECO:0000313" key="9">
    <source>
        <dbReference type="EMBL" id="SHK77225.1"/>
    </source>
</evidence>
<dbReference type="STRING" id="633813.SAMN04488087_1923"/>
<dbReference type="SUPFAM" id="SSF51161">
    <property type="entry name" value="Trimeric LpxA-like enzymes"/>
    <property type="match status" value="1"/>
</dbReference>
<keyword evidence="7" id="KW-0012">Acyltransferase</keyword>
<name>A0A1M6V742_9BACT</name>
<keyword evidence="5" id="KW-0220">Diaminopimelate biosynthesis</keyword>
<feature type="domain" description="Tetrahydrodipicolinate-N-succinyltransferase chain A" evidence="8">
    <location>
        <begin position="16"/>
        <end position="79"/>
    </location>
</feature>
<dbReference type="RefSeq" id="WP_245771999.1">
    <property type="nucleotide sequence ID" value="NZ_FRAU01000006.1"/>
</dbReference>
<dbReference type="Proteomes" id="UP000185812">
    <property type="component" value="Unassembled WGS sequence"/>
</dbReference>
<accession>A0A1M6V742</accession>
<keyword evidence="6" id="KW-0457">Lysine biosynthesis</keyword>
<evidence type="ECO:0000256" key="1">
    <source>
        <dbReference type="ARBA" id="ARBA00007274"/>
    </source>
</evidence>